<dbReference type="Proteomes" id="UP000282613">
    <property type="component" value="Unassembled WGS sequence"/>
</dbReference>
<proteinExistence type="predicted"/>
<feature type="chain" id="PRO_5017973837" description="4Fe-4S ferredoxin-type domain-containing protein" evidence="1">
    <location>
        <begin position="27"/>
        <end position="173"/>
    </location>
</feature>
<gene>
    <name evidence="2" type="ORF">TASK_LOCUS9751</name>
</gene>
<evidence type="ECO:0000313" key="3">
    <source>
        <dbReference type="Proteomes" id="UP000282613"/>
    </source>
</evidence>
<evidence type="ECO:0008006" key="4">
    <source>
        <dbReference type="Google" id="ProtNLM"/>
    </source>
</evidence>
<dbReference type="InterPro" id="IPR009060">
    <property type="entry name" value="UBA-like_sf"/>
</dbReference>
<organism evidence="2 3">
    <name type="scientific">Taenia asiatica</name>
    <name type="common">Asian tapeworm</name>
    <dbReference type="NCBI Taxonomy" id="60517"/>
    <lineage>
        <taxon>Eukaryota</taxon>
        <taxon>Metazoa</taxon>
        <taxon>Spiralia</taxon>
        <taxon>Lophotrochozoa</taxon>
        <taxon>Platyhelminthes</taxon>
        <taxon>Cestoda</taxon>
        <taxon>Eucestoda</taxon>
        <taxon>Cyclophyllidea</taxon>
        <taxon>Taeniidae</taxon>
        <taxon>Taenia</taxon>
    </lineage>
</organism>
<reference evidence="2 3" key="1">
    <citation type="submission" date="2018-11" db="EMBL/GenBank/DDBJ databases">
        <authorList>
            <consortium name="Pathogen Informatics"/>
        </authorList>
    </citation>
    <scope>NUCLEOTIDE SEQUENCE [LARGE SCALE GENOMIC DNA]</scope>
</reference>
<keyword evidence="3" id="KW-1185">Reference proteome</keyword>
<evidence type="ECO:0000256" key="1">
    <source>
        <dbReference type="SAM" id="SignalP"/>
    </source>
</evidence>
<accession>A0A3P6QX01</accession>
<dbReference type="OrthoDB" id="361536at2759"/>
<dbReference type="EMBL" id="UYRS01019432">
    <property type="protein sequence ID" value="VDK45275.1"/>
    <property type="molecule type" value="Genomic_DNA"/>
</dbReference>
<name>A0A3P6QX01_TAEAS</name>
<protein>
    <recommendedName>
        <fullName evidence="4">4Fe-4S ferredoxin-type domain-containing protein</fullName>
    </recommendedName>
</protein>
<feature type="signal peptide" evidence="1">
    <location>
        <begin position="1"/>
        <end position="26"/>
    </location>
</feature>
<dbReference type="SUPFAM" id="SSF46934">
    <property type="entry name" value="UBA-like"/>
    <property type="match status" value="1"/>
</dbReference>
<keyword evidence="1" id="KW-0732">Signal</keyword>
<sequence length="173" mass="18476">MKAPCSCHLVAFFDILCVLTPKVTVGKNRLPGKLNVAIELDANSVLYERPQCGWRLELCALRARGETSGQQSQKSRTTADKTVVEQLQSMGFTCDACLDACPAAASGTETALSVTVETSSLAAPPEMDITADLAKRAVEARDNKVKVAINMAFSNPDALLALPSRCNKAVPHQ</sequence>
<dbReference type="Gene3D" id="1.10.8.10">
    <property type="entry name" value="DNA helicase RuvA subunit, C-terminal domain"/>
    <property type="match status" value="1"/>
</dbReference>
<evidence type="ECO:0000313" key="2">
    <source>
        <dbReference type="EMBL" id="VDK45275.1"/>
    </source>
</evidence>
<dbReference type="AlphaFoldDB" id="A0A3P6QX01"/>